<protein>
    <submittedName>
        <fullName evidence="8">Related to hexose transporter protein</fullName>
    </submittedName>
</protein>
<keyword evidence="9" id="KW-1185">Reference proteome</keyword>
<proteinExistence type="inferred from homology"/>
<feature type="transmembrane region" description="Helical" evidence="6">
    <location>
        <begin position="88"/>
        <end position="111"/>
    </location>
</feature>
<evidence type="ECO:0000259" key="7">
    <source>
        <dbReference type="PROSITE" id="PS50850"/>
    </source>
</evidence>
<feature type="transmembrane region" description="Helical" evidence="6">
    <location>
        <begin position="177"/>
        <end position="196"/>
    </location>
</feature>
<organism evidence="8 9">
    <name type="scientific">Phialocephala subalpina</name>
    <dbReference type="NCBI Taxonomy" id="576137"/>
    <lineage>
        <taxon>Eukaryota</taxon>
        <taxon>Fungi</taxon>
        <taxon>Dikarya</taxon>
        <taxon>Ascomycota</taxon>
        <taxon>Pezizomycotina</taxon>
        <taxon>Leotiomycetes</taxon>
        <taxon>Helotiales</taxon>
        <taxon>Mollisiaceae</taxon>
        <taxon>Phialocephala</taxon>
        <taxon>Phialocephala fortinii species complex</taxon>
    </lineage>
</organism>
<dbReference type="InterPro" id="IPR036259">
    <property type="entry name" value="MFS_trans_sf"/>
</dbReference>
<dbReference type="Proteomes" id="UP000184330">
    <property type="component" value="Unassembled WGS sequence"/>
</dbReference>
<dbReference type="OrthoDB" id="6133115at2759"/>
<gene>
    <name evidence="8" type="ORF">PAC_03780</name>
</gene>
<evidence type="ECO:0000256" key="3">
    <source>
        <dbReference type="ARBA" id="ARBA00022692"/>
    </source>
</evidence>
<dbReference type="InterPro" id="IPR005828">
    <property type="entry name" value="MFS_sugar_transport-like"/>
</dbReference>
<evidence type="ECO:0000256" key="4">
    <source>
        <dbReference type="ARBA" id="ARBA00022989"/>
    </source>
</evidence>
<comment type="subcellular location">
    <subcellularLocation>
        <location evidence="1">Membrane</location>
        <topology evidence="1">Multi-pass membrane protein</topology>
    </subcellularLocation>
</comment>
<feature type="transmembrane region" description="Helical" evidence="6">
    <location>
        <begin position="485"/>
        <end position="504"/>
    </location>
</feature>
<dbReference type="PANTHER" id="PTHR48022:SF29">
    <property type="entry name" value="SUGAR TRANSPORTER, PUTATIVE (AFU_ORTHOLOGUE AFUA_6G14500)-RELATED"/>
    <property type="match status" value="1"/>
</dbReference>
<dbReference type="SUPFAM" id="SSF103473">
    <property type="entry name" value="MFS general substrate transporter"/>
    <property type="match status" value="1"/>
</dbReference>
<reference evidence="8 9" key="1">
    <citation type="submission" date="2016-03" db="EMBL/GenBank/DDBJ databases">
        <authorList>
            <person name="Ploux O."/>
        </authorList>
    </citation>
    <scope>NUCLEOTIDE SEQUENCE [LARGE SCALE GENOMIC DNA]</scope>
    <source>
        <strain evidence="8 9">UAMH 11012</strain>
    </source>
</reference>
<feature type="transmembrane region" description="Helical" evidence="6">
    <location>
        <begin position="298"/>
        <end position="323"/>
    </location>
</feature>
<sequence length="562" mass="63840">MGLINLGHETDPILSRVVEEDKVRWWKKRNLRLLYLLLYPTCMGIEITSGFDSQMINGLQLIDPWNKYFGRQTTDATGKITWAVAGPLLGMISAAYNLGAILAVPVVPWVAQKWGRRWSIFIGSVFQCVGAVLQGFSQNDAMYIIARMILGFGIVFCIVSGSAMLGELSYPKERPIMTSMFNASWFVGSLIASGIVVKTAKIHNDWGWRIPSLLQCVPSLVQITFIFFLPESPRYLISKDRREEAFDILAKYHAEGDRDSLFVKAEMAQIETTIKLEMEAAKLSWWDMVRTPGMRRRTFIAAAMGLYTQWSGNTLISQVLFFFSTIRFSNRSRFYLGKILVMIGYTDAYTKTMFNLGNTAWSFINGTAIALISPRFPRRKMFLLGAFGMLFVYIGWTVAMQRAMLALEHKTPNRAAGIAVLFFIYFYSPWYNIGNNALAYTYMVELFPYAQRSRGISVEQFFVRGAGFFTNFINPIGMDGAGWKYLIMYIAMICLEILTIFFFYPETYGRTLEELSFLFEDEELTEKQVVAVEKTIHHEGGDVIGVPGVEVGHVEETADKKV</sequence>
<evidence type="ECO:0000256" key="2">
    <source>
        <dbReference type="ARBA" id="ARBA00010992"/>
    </source>
</evidence>
<dbReference type="AlphaFoldDB" id="A0A1L7WM94"/>
<feature type="transmembrane region" description="Helical" evidence="6">
    <location>
        <begin position="142"/>
        <end position="165"/>
    </location>
</feature>
<dbReference type="GO" id="GO:0005351">
    <property type="term" value="F:carbohydrate:proton symporter activity"/>
    <property type="evidence" value="ECO:0007669"/>
    <property type="project" value="TreeGrafter"/>
</dbReference>
<feature type="transmembrane region" description="Helical" evidence="6">
    <location>
        <begin position="381"/>
        <end position="399"/>
    </location>
</feature>
<feature type="transmembrane region" description="Helical" evidence="6">
    <location>
        <begin position="411"/>
        <end position="428"/>
    </location>
</feature>
<dbReference type="PROSITE" id="PS50850">
    <property type="entry name" value="MFS"/>
    <property type="match status" value="1"/>
</dbReference>
<dbReference type="FunFam" id="1.20.1250.20:FF:000117">
    <property type="entry name" value="MFS hexose transporter"/>
    <property type="match status" value="1"/>
</dbReference>
<dbReference type="EMBL" id="FJOG01000004">
    <property type="protein sequence ID" value="CZR53898.1"/>
    <property type="molecule type" value="Genomic_DNA"/>
</dbReference>
<dbReference type="InterPro" id="IPR050360">
    <property type="entry name" value="MFS_Sugar_Transporters"/>
</dbReference>
<evidence type="ECO:0000256" key="6">
    <source>
        <dbReference type="SAM" id="Phobius"/>
    </source>
</evidence>
<name>A0A1L7WM94_9HELO</name>
<comment type="similarity">
    <text evidence="2">Belongs to the major facilitator superfamily. Sugar transporter (TC 2.A.1.1) family.</text>
</comment>
<dbReference type="GO" id="GO:0016020">
    <property type="term" value="C:membrane"/>
    <property type="evidence" value="ECO:0007669"/>
    <property type="project" value="UniProtKB-SubCell"/>
</dbReference>
<dbReference type="InterPro" id="IPR020846">
    <property type="entry name" value="MFS_dom"/>
</dbReference>
<dbReference type="Pfam" id="PF00083">
    <property type="entry name" value="Sugar_tr"/>
    <property type="match status" value="1"/>
</dbReference>
<evidence type="ECO:0000313" key="9">
    <source>
        <dbReference type="Proteomes" id="UP000184330"/>
    </source>
</evidence>
<dbReference type="Gene3D" id="1.20.1250.20">
    <property type="entry name" value="MFS general substrate transporter like domains"/>
    <property type="match status" value="1"/>
</dbReference>
<keyword evidence="3 6" id="KW-0812">Transmembrane</keyword>
<evidence type="ECO:0000256" key="1">
    <source>
        <dbReference type="ARBA" id="ARBA00004141"/>
    </source>
</evidence>
<keyword evidence="5 6" id="KW-0472">Membrane</keyword>
<feature type="domain" description="Major facilitator superfamily (MFS) profile" evidence="7">
    <location>
        <begin position="38"/>
        <end position="508"/>
    </location>
</feature>
<keyword evidence="4 6" id="KW-1133">Transmembrane helix</keyword>
<evidence type="ECO:0000256" key="5">
    <source>
        <dbReference type="ARBA" id="ARBA00023136"/>
    </source>
</evidence>
<dbReference type="PANTHER" id="PTHR48022">
    <property type="entry name" value="PLASTIDIC GLUCOSE TRANSPORTER 4"/>
    <property type="match status" value="1"/>
</dbReference>
<accession>A0A1L7WM94</accession>
<evidence type="ECO:0000313" key="8">
    <source>
        <dbReference type="EMBL" id="CZR53898.1"/>
    </source>
</evidence>
<feature type="transmembrane region" description="Helical" evidence="6">
    <location>
        <begin position="118"/>
        <end position="136"/>
    </location>
</feature>